<feature type="domain" description="Guanylate kinase-like" evidence="14">
    <location>
        <begin position="18"/>
        <end position="199"/>
    </location>
</feature>
<dbReference type="InterPro" id="IPR017665">
    <property type="entry name" value="Guanylate_kinase"/>
</dbReference>
<evidence type="ECO:0000256" key="5">
    <source>
        <dbReference type="ARBA" id="ARBA00016296"/>
    </source>
</evidence>
<dbReference type="GO" id="GO:0005524">
    <property type="term" value="F:ATP binding"/>
    <property type="evidence" value="ECO:0007669"/>
    <property type="project" value="UniProtKB-UniRule"/>
</dbReference>
<dbReference type="AlphaFoldDB" id="A0A0S7XIF2"/>
<accession>A0A0S7XIF2</accession>
<evidence type="ECO:0000256" key="6">
    <source>
        <dbReference type="ARBA" id="ARBA00022490"/>
    </source>
</evidence>
<dbReference type="EC" id="2.7.4.8" evidence="4 13"/>
<reference evidence="15 16" key="1">
    <citation type="journal article" date="2015" name="Microbiome">
        <title>Genomic resolution of linkages in carbon, nitrogen, and sulfur cycling among widespread estuary sediment bacteria.</title>
        <authorList>
            <person name="Baker B.J."/>
            <person name="Lazar C.S."/>
            <person name="Teske A.P."/>
            <person name="Dick G.J."/>
        </authorList>
    </citation>
    <scope>NUCLEOTIDE SEQUENCE [LARGE SCALE GENOMIC DNA]</scope>
    <source>
        <strain evidence="15">DG_56</strain>
    </source>
</reference>
<comment type="catalytic activity">
    <reaction evidence="12 13">
        <text>GMP + ATP = GDP + ADP</text>
        <dbReference type="Rhea" id="RHEA:20780"/>
        <dbReference type="ChEBI" id="CHEBI:30616"/>
        <dbReference type="ChEBI" id="CHEBI:58115"/>
        <dbReference type="ChEBI" id="CHEBI:58189"/>
        <dbReference type="ChEBI" id="CHEBI:456216"/>
        <dbReference type="EC" id="2.7.4.8"/>
    </reaction>
</comment>
<dbReference type="FunFam" id="3.30.63.10:FF:000005">
    <property type="entry name" value="Guanylate kinase"/>
    <property type="match status" value="1"/>
</dbReference>
<dbReference type="PANTHER" id="PTHR23117">
    <property type="entry name" value="GUANYLATE KINASE-RELATED"/>
    <property type="match status" value="1"/>
</dbReference>
<comment type="caution">
    <text evidence="15">The sequence shown here is derived from an EMBL/GenBank/DDBJ whole genome shotgun (WGS) entry which is preliminary data.</text>
</comment>
<organism evidence="15 16">
    <name type="scientific">candidate division KD3-62 bacterium DG_56</name>
    <dbReference type="NCBI Taxonomy" id="1704032"/>
    <lineage>
        <taxon>Bacteria</taxon>
        <taxon>candidate division KD3-62</taxon>
    </lineage>
</organism>
<keyword evidence="9 13" id="KW-0418">Kinase</keyword>
<keyword evidence="7 13" id="KW-0808">Transferase</keyword>
<dbReference type="InterPro" id="IPR008144">
    <property type="entry name" value="Guanylate_kin-like_dom"/>
</dbReference>
<evidence type="ECO:0000256" key="10">
    <source>
        <dbReference type="ARBA" id="ARBA00022840"/>
    </source>
</evidence>
<name>A0A0S7XIF2_9BACT</name>
<evidence type="ECO:0000256" key="2">
    <source>
        <dbReference type="ARBA" id="ARBA00004496"/>
    </source>
</evidence>
<evidence type="ECO:0000256" key="9">
    <source>
        <dbReference type="ARBA" id="ARBA00022777"/>
    </source>
</evidence>
<dbReference type="CDD" id="cd00071">
    <property type="entry name" value="GMPK"/>
    <property type="match status" value="1"/>
</dbReference>
<proteinExistence type="inferred from homology"/>
<comment type="function">
    <text evidence="1 13">Essential for recycling GMP and indirectly, cGMP.</text>
</comment>
<dbReference type="EMBL" id="LIZY01000138">
    <property type="protein sequence ID" value="KPJ61939.1"/>
    <property type="molecule type" value="Genomic_DNA"/>
</dbReference>
<comment type="similarity">
    <text evidence="3 13">Belongs to the guanylate kinase family.</text>
</comment>
<dbReference type="Gene3D" id="3.30.63.10">
    <property type="entry name" value="Guanylate Kinase phosphate binding domain"/>
    <property type="match status" value="1"/>
</dbReference>
<evidence type="ECO:0000256" key="1">
    <source>
        <dbReference type="ARBA" id="ARBA00003531"/>
    </source>
</evidence>
<evidence type="ECO:0000256" key="3">
    <source>
        <dbReference type="ARBA" id="ARBA00005790"/>
    </source>
</evidence>
<dbReference type="PATRIC" id="fig|1704032.3.peg.1101"/>
<evidence type="ECO:0000256" key="8">
    <source>
        <dbReference type="ARBA" id="ARBA00022741"/>
    </source>
</evidence>
<dbReference type="PANTHER" id="PTHR23117:SF13">
    <property type="entry name" value="GUANYLATE KINASE"/>
    <property type="match status" value="1"/>
</dbReference>
<dbReference type="Pfam" id="PF00625">
    <property type="entry name" value="Guanylate_kin"/>
    <property type="match status" value="1"/>
</dbReference>
<evidence type="ECO:0000313" key="15">
    <source>
        <dbReference type="EMBL" id="KPJ61939.1"/>
    </source>
</evidence>
<keyword evidence="8 13" id="KW-0547">Nucleotide-binding</keyword>
<dbReference type="GO" id="GO:0005829">
    <property type="term" value="C:cytosol"/>
    <property type="evidence" value="ECO:0007669"/>
    <property type="project" value="TreeGrafter"/>
</dbReference>
<dbReference type="HAMAP" id="MF_00328">
    <property type="entry name" value="Guanylate_kinase"/>
    <property type="match status" value="1"/>
</dbReference>
<dbReference type="InterPro" id="IPR008145">
    <property type="entry name" value="GK/Ca_channel_bsu"/>
</dbReference>
<dbReference type="Proteomes" id="UP000052020">
    <property type="component" value="Unassembled WGS sequence"/>
</dbReference>
<dbReference type="SUPFAM" id="SSF52540">
    <property type="entry name" value="P-loop containing nucleoside triphosphate hydrolases"/>
    <property type="match status" value="1"/>
</dbReference>
<evidence type="ECO:0000256" key="12">
    <source>
        <dbReference type="ARBA" id="ARBA00048594"/>
    </source>
</evidence>
<dbReference type="NCBIfam" id="TIGR03263">
    <property type="entry name" value="guanyl_kin"/>
    <property type="match status" value="1"/>
</dbReference>
<gene>
    <name evidence="13" type="primary">gmk</name>
    <name evidence="15" type="ORF">AMK68_05535</name>
</gene>
<evidence type="ECO:0000313" key="16">
    <source>
        <dbReference type="Proteomes" id="UP000052020"/>
    </source>
</evidence>
<dbReference type="SMART" id="SM00072">
    <property type="entry name" value="GuKc"/>
    <property type="match status" value="1"/>
</dbReference>
<evidence type="ECO:0000256" key="7">
    <source>
        <dbReference type="ARBA" id="ARBA00022679"/>
    </source>
</evidence>
<comment type="subcellular location">
    <subcellularLocation>
        <location evidence="2 13">Cytoplasm</location>
    </subcellularLocation>
</comment>
<evidence type="ECO:0000259" key="14">
    <source>
        <dbReference type="PROSITE" id="PS50052"/>
    </source>
</evidence>
<dbReference type="InterPro" id="IPR027417">
    <property type="entry name" value="P-loop_NTPase"/>
</dbReference>
<keyword evidence="10 13" id="KW-0067">ATP-binding</keyword>
<dbReference type="Gene3D" id="3.40.50.300">
    <property type="entry name" value="P-loop containing nucleotide triphosphate hydrolases"/>
    <property type="match status" value="1"/>
</dbReference>
<feature type="binding site" evidence="13">
    <location>
        <begin position="25"/>
        <end position="32"/>
    </location>
    <ligand>
        <name>ATP</name>
        <dbReference type="ChEBI" id="CHEBI:30616"/>
    </ligand>
</feature>
<protein>
    <recommendedName>
        <fullName evidence="5 13">Guanylate kinase</fullName>
        <ecNumber evidence="4 13">2.7.4.8</ecNumber>
    </recommendedName>
    <alternativeName>
        <fullName evidence="11 13">GMP kinase</fullName>
    </alternativeName>
</protein>
<evidence type="ECO:0000256" key="13">
    <source>
        <dbReference type="HAMAP-Rule" id="MF_00328"/>
    </source>
</evidence>
<evidence type="ECO:0000256" key="4">
    <source>
        <dbReference type="ARBA" id="ARBA00012961"/>
    </source>
</evidence>
<dbReference type="PROSITE" id="PS50052">
    <property type="entry name" value="GUANYLATE_KINASE_2"/>
    <property type="match status" value="1"/>
</dbReference>
<evidence type="ECO:0000256" key="11">
    <source>
        <dbReference type="ARBA" id="ARBA00030128"/>
    </source>
</evidence>
<keyword evidence="6 13" id="KW-0963">Cytoplasm</keyword>
<sequence length="218" mass="25264">MPDDRQRQDRLLVGQRQGLLIVLSGPSGVGKGEILKRARARLDGFVQVVESISATTRQPRPDETDGVQFHFRSREEFEAMRLRGEFLECAEYVGNLYGTPRAWVEQQLRAGRDVVLEIEVQGGLQVRRQCPDAVLVFVLPPSWEELCRRLEQRRTESREIREQRMTTARRELAQVREYDYLIVNDRLDDAVEAFVSIVRAEHCRARRQNLGFLGPQPY</sequence>
<dbReference type="GO" id="GO:0004385">
    <property type="term" value="F:GMP kinase activity"/>
    <property type="evidence" value="ECO:0007669"/>
    <property type="project" value="UniProtKB-UniRule"/>
</dbReference>